<sequence>MGSEYYANITATLSDLYKRKAKPIEEDSAFAEFATPALTEGDFKGNPIIFLLGQYSTGKTTFVKNLLNVDYAGFRIGPEPTTENFLVINCEHGANKGVTLGQAAVLDPAKPWNQLAQFGEGFLSRFQMVTVASPHFRNLTLIDTPGILSNMSSAQRGYDYEGVARYLAQKADLILFFFDGFKLDLNAEVCACLNALKRFEGKLRVVLNKADAVSSVQLVKVLATLMWNLGKVIHTPELPKIYVGSFWNVPYKPHPLVELFSTDSCLLYHEIVSLGNASITRKLDDLVRRFNAAHAHALVLAHIRMQTPTRATLDGVLDPRTLAILQRLQSRAQFTHVNSVVSTGKEANVYVAAGCVGSAEQRAARLSAVKVFKTSILTFRNRAQYVEGERRFRQGFAKCANPRRMVNQWAEKEFRNLRRLVDEGVRVPAPFALKSHVLHMAFLGEDFHAPAPRLKNFAAATRGEWLRLYVEVAATMRQLFQRAKLVHGDLSEYNLLVFRGHPYVIDVSQSIDTANPRALAFLERDCVNVTRFFARKSEFGSTAA</sequence>
<comment type="catalytic activity">
    <reaction evidence="10">
        <text>L-threonyl-[protein] + ATP = O-phospho-L-threonyl-[protein] + ADP + H(+)</text>
        <dbReference type="Rhea" id="RHEA:46608"/>
        <dbReference type="Rhea" id="RHEA-COMP:11060"/>
        <dbReference type="Rhea" id="RHEA-COMP:11605"/>
        <dbReference type="ChEBI" id="CHEBI:15378"/>
        <dbReference type="ChEBI" id="CHEBI:30013"/>
        <dbReference type="ChEBI" id="CHEBI:30616"/>
        <dbReference type="ChEBI" id="CHEBI:61977"/>
        <dbReference type="ChEBI" id="CHEBI:456216"/>
        <dbReference type="EC" id="2.7.11.1"/>
    </reaction>
</comment>
<evidence type="ECO:0000256" key="6">
    <source>
        <dbReference type="ARBA" id="ARBA00022741"/>
    </source>
</evidence>
<dbReference type="PRINTS" id="PR00195">
    <property type="entry name" value="DYNAMIN"/>
</dbReference>
<dbReference type="GO" id="GO:0005524">
    <property type="term" value="F:ATP binding"/>
    <property type="evidence" value="ECO:0007669"/>
    <property type="project" value="UniProtKB-KW"/>
</dbReference>
<dbReference type="InterPro" id="IPR051272">
    <property type="entry name" value="RIO-type_Ser/Thr_kinase"/>
</dbReference>
<proteinExistence type="inferred from homology"/>
<feature type="domain" description="RIO kinase" evidence="12">
    <location>
        <begin position="306"/>
        <end position="541"/>
    </location>
</feature>
<dbReference type="Pfam" id="PF00350">
    <property type="entry name" value="Dynamin_N"/>
    <property type="match status" value="1"/>
</dbReference>
<dbReference type="InParanoid" id="A0A6P6Y792"/>
<evidence type="ECO:0000313" key="13">
    <source>
        <dbReference type="Proteomes" id="UP000515146"/>
    </source>
</evidence>
<dbReference type="EC" id="2.7.11.1" evidence="2"/>
<dbReference type="SUPFAM" id="SSF52540">
    <property type="entry name" value="P-loop containing nucleoside triphosphate hydrolases"/>
    <property type="match status" value="1"/>
</dbReference>
<dbReference type="SUPFAM" id="SSF56112">
    <property type="entry name" value="Protein kinase-like (PK-like)"/>
    <property type="match status" value="1"/>
</dbReference>
<dbReference type="InterPro" id="IPR031692">
    <property type="entry name" value="EHD_N"/>
</dbReference>
<dbReference type="InterPro" id="IPR008266">
    <property type="entry name" value="Tyr_kinase_AS"/>
</dbReference>
<dbReference type="Gene3D" id="3.30.200.20">
    <property type="entry name" value="Phosphorylase Kinase, domain 1"/>
    <property type="match status" value="1"/>
</dbReference>
<dbReference type="Gene3D" id="1.10.510.10">
    <property type="entry name" value="Transferase(Phosphotransferase) domain 1"/>
    <property type="match status" value="1"/>
</dbReference>
<evidence type="ECO:0000256" key="9">
    <source>
        <dbReference type="ARBA" id="ARBA00022842"/>
    </source>
</evidence>
<keyword evidence="9" id="KW-0460">Magnesium</keyword>
<dbReference type="SMART" id="SM00090">
    <property type="entry name" value="RIO"/>
    <property type="match status" value="1"/>
</dbReference>
<dbReference type="InterPro" id="IPR000687">
    <property type="entry name" value="RIO_kinase"/>
</dbReference>
<comment type="similarity">
    <text evidence="1">Belongs to the protein kinase superfamily. RIO-type Ser/Thr kinase family.</text>
</comment>
<gene>
    <name evidence="14" type="primary">LOC113795297</name>
</gene>
<accession>A0A6P6Y792</accession>
<dbReference type="InterPro" id="IPR011009">
    <property type="entry name" value="Kinase-like_dom_sf"/>
</dbReference>
<dbReference type="InterPro" id="IPR027417">
    <property type="entry name" value="P-loop_NTPase"/>
</dbReference>
<evidence type="ECO:0000256" key="3">
    <source>
        <dbReference type="ARBA" id="ARBA00022527"/>
    </source>
</evidence>
<comment type="catalytic activity">
    <reaction evidence="11">
        <text>L-seryl-[protein] + ATP = O-phospho-L-seryl-[protein] + ADP + H(+)</text>
        <dbReference type="Rhea" id="RHEA:17989"/>
        <dbReference type="Rhea" id="RHEA-COMP:9863"/>
        <dbReference type="Rhea" id="RHEA-COMP:11604"/>
        <dbReference type="ChEBI" id="CHEBI:15378"/>
        <dbReference type="ChEBI" id="CHEBI:29999"/>
        <dbReference type="ChEBI" id="CHEBI:30616"/>
        <dbReference type="ChEBI" id="CHEBI:83421"/>
        <dbReference type="ChEBI" id="CHEBI:456216"/>
        <dbReference type="EC" id="2.7.11.1"/>
    </reaction>
</comment>
<keyword evidence="5" id="KW-0479">Metal-binding</keyword>
<dbReference type="KEGG" id="dpte:113795297"/>
<evidence type="ECO:0000256" key="1">
    <source>
        <dbReference type="ARBA" id="ARBA00009196"/>
    </source>
</evidence>
<evidence type="ECO:0000256" key="2">
    <source>
        <dbReference type="ARBA" id="ARBA00012513"/>
    </source>
</evidence>
<dbReference type="Proteomes" id="UP000515146">
    <property type="component" value="Unplaced"/>
</dbReference>
<dbReference type="Pfam" id="PF01163">
    <property type="entry name" value="RIO1"/>
    <property type="match status" value="1"/>
</dbReference>
<dbReference type="Gene3D" id="3.40.50.300">
    <property type="entry name" value="P-loop containing nucleotide triphosphate hydrolases"/>
    <property type="match status" value="1"/>
</dbReference>
<protein>
    <recommendedName>
        <fullName evidence="2">non-specific serine/threonine protein kinase</fullName>
        <ecNumber evidence="2">2.7.11.1</ecNumber>
    </recommendedName>
</protein>
<evidence type="ECO:0000256" key="4">
    <source>
        <dbReference type="ARBA" id="ARBA00022679"/>
    </source>
</evidence>
<dbReference type="OrthoDB" id="205248at2759"/>
<dbReference type="PROSITE" id="PS01245">
    <property type="entry name" value="RIO1"/>
    <property type="match status" value="1"/>
</dbReference>
<keyword evidence="6" id="KW-0547">Nucleotide-binding</keyword>
<evidence type="ECO:0000256" key="11">
    <source>
        <dbReference type="ARBA" id="ARBA00048679"/>
    </source>
</evidence>
<dbReference type="GO" id="GO:0046872">
    <property type="term" value="F:metal ion binding"/>
    <property type="evidence" value="ECO:0007669"/>
    <property type="project" value="UniProtKB-KW"/>
</dbReference>
<keyword evidence="13" id="KW-1185">Reference proteome</keyword>
<reference evidence="14" key="1">
    <citation type="submission" date="2025-08" db="UniProtKB">
        <authorList>
            <consortium name="RefSeq"/>
        </authorList>
    </citation>
    <scope>IDENTIFICATION</scope>
    <source>
        <strain evidence="14">Airmid</strain>
    </source>
</reference>
<dbReference type="Pfam" id="PF16880">
    <property type="entry name" value="EHD_N"/>
    <property type="match status" value="1"/>
</dbReference>
<dbReference type="PROSITE" id="PS00109">
    <property type="entry name" value="PROTEIN_KINASE_TYR"/>
    <property type="match status" value="1"/>
</dbReference>
<evidence type="ECO:0000256" key="10">
    <source>
        <dbReference type="ARBA" id="ARBA00047899"/>
    </source>
</evidence>
<keyword evidence="3" id="KW-0723">Serine/threonine-protein kinase</keyword>
<dbReference type="GO" id="GO:0004674">
    <property type="term" value="F:protein serine/threonine kinase activity"/>
    <property type="evidence" value="ECO:0007669"/>
    <property type="project" value="UniProtKB-KW"/>
</dbReference>
<organism evidence="13 14">
    <name type="scientific">Dermatophagoides pteronyssinus</name>
    <name type="common">European house dust mite</name>
    <dbReference type="NCBI Taxonomy" id="6956"/>
    <lineage>
        <taxon>Eukaryota</taxon>
        <taxon>Metazoa</taxon>
        <taxon>Ecdysozoa</taxon>
        <taxon>Arthropoda</taxon>
        <taxon>Chelicerata</taxon>
        <taxon>Arachnida</taxon>
        <taxon>Acari</taxon>
        <taxon>Acariformes</taxon>
        <taxon>Sarcoptiformes</taxon>
        <taxon>Astigmata</taxon>
        <taxon>Psoroptidia</taxon>
        <taxon>Analgoidea</taxon>
        <taxon>Pyroglyphidae</taxon>
        <taxon>Dermatophagoidinae</taxon>
        <taxon>Dermatophagoides</taxon>
    </lineage>
</organism>
<keyword evidence="4" id="KW-0808">Transferase</keyword>
<dbReference type="PANTHER" id="PTHR45723">
    <property type="entry name" value="SERINE/THREONINE-PROTEIN KINASE RIO1"/>
    <property type="match status" value="1"/>
</dbReference>
<dbReference type="InterPro" id="IPR045063">
    <property type="entry name" value="Dynamin_N"/>
</dbReference>
<keyword evidence="8" id="KW-0067">ATP-binding</keyword>
<dbReference type="InterPro" id="IPR022812">
    <property type="entry name" value="Dynamin"/>
</dbReference>
<keyword evidence="7" id="KW-0418">Kinase</keyword>
<evidence type="ECO:0000259" key="12">
    <source>
        <dbReference type="SMART" id="SM00090"/>
    </source>
</evidence>
<name>A0A6P6Y792_DERPT</name>
<evidence type="ECO:0000256" key="5">
    <source>
        <dbReference type="ARBA" id="ARBA00022723"/>
    </source>
</evidence>
<dbReference type="AlphaFoldDB" id="A0A6P6Y792"/>
<dbReference type="RefSeq" id="XP_027201293.1">
    <property type="nucleotide sequence ID" value="XM_027345492.1"/>
</dbReference>
<evidence type="ECO:0000256" key="7">
    <source>
        <dbReference type="ARBA" id="ARBA00022777"/>
    </source>
</evidence>
<evidence type="ECO:0000313" key="14">
    <source>
        <dbReference type="RefSeq" id="XP_027201293.1"/>
    </source>
</evidence>
<dbReference type="InterPro" id="IPR018934">
    <property type="entry name" value="RIO_dom"/>
</dbReference>
<dbReference type="InterPro" id="IPR018935">
    <property type="entry name" value="RIO_kinase_CS"/>
</dbReference>
<dbReference type="Gene3D" id="1.10.268.20">
    <property type="match status" value="1"/>
</dbReference>
<evidence type="ECO:0000256" key="8">
    <source>
        <dbReference type="ARBA" id="ARBA00022840"/>
    </source>
</evidence>